<dbReference type="InParanoid" id="A0A1Y5SVB7"/>
<reference evidence="7 8" key="1">
    <citation type="submission" date="2017-03" db="EMBL/GenBank/DDBJ databases">
        <authorList>
            <person name="Afonso C.L."/>
            <person name="Miller P.J."/>
            <person name="Scott M.A."/>
            <person name="Spackman E."/>
            <person name="Goraichik I."/>
            <person name="Dimitrov K.M."/>
            <person name="Suarez D.L."/>
            <person name="Swayne D.E."/>
        </authorList>
    </citation>
    <scope>NUCLEOTIDE SEQUENCE [LARGE SCALE GENOMIC DNA]</scope>
    <source>
        <strain evidence="7 8">CECT 7691</strain>
    </source>
</reference>
<dbReference type="GO" id="GO:0005886">
    <property type="term" value="C:plasma membrane"/>
    <property type="evidence" value="ECO:0007669"/>
    <property type="project" value="TreeGrafter"/>
</dbReference>
<gene>
    <name evidence="7" type="primary">bioN</name>
    <name evidence="7" type="ORF">OCH7691_02045</name>
</gene>
<feature type="transmembrane region" description="Helical" evidence="6">
    <location>
        <begin position="12"/>
        <end position="45"/>
    </location>
</feature>
<dbReference type="InterPro" id="IPR003339">
    <property type="entry name" value="ABC/ECF_trnsptr_transmembrane"/>
</dbReference>
<dbReference type="Pfam" id="PF02361">
    <property type="entry name" value="CbiQ"/>
    <property type="match status" value="1"/>
</dbReference>
<evidence type="ECO:0000313" key="8">
    <source>
        <dbReference type="Proteomes" id="UP000193200"/>
    </source>
</evidence>
<evidence type="ECO:0000256" key="2">
    <source>
        <dbReference type="ARBA" id="ARBA00008564"/>
    </source>
</evidence>
<keyword evidence="3 6" id="KW-0812">Transmembrane</keyword>
<proteinExistence type="inferred from homology"/>
<evidence type="ECO:0000256" key="3">
    <source>
        <dbReference type="ARBA" id="ARBA00022692"/>
    </source>
</evidence>
<evidence type="ECO:0000256" key="5">
    <source>
        <dbReference type="ARBA" id="ARBA00023136"/>
    </source>
</evidence>
<sequence length="195" mass="20853">MSGQGARRRIGAGWKIAMLAVFATAIYFVASLPVQLALIGAVVALHRLSGVPARQMLAPLVSLKWILLVIGVALLFYDGPHGAARVVLRLILLVLAAQLVTATTTSSELVDAFVAWLEPLRRFGVRPERVGLALAMALRFAPMLVEIGREVADAQKARGCGRSMVATAVPMIVRTLKSADEIADAIQARGFDSRD</sequence>
<dbReference type="OrthoDB" id="5868344at2"/>
<dbReference type="RefSeq" id="WP_085883248.1">
    <property type="nucleotide sequence ID" value="NZ_FWFR01000001.1"/>
</dbReference>
<comment type="similarity">
    <text evidence="2">Belongs to the CbiQ family.</text>
</comment>
<evidence type="ECO:0000256" key="6">
    <source>
        <dbReference type="SAM" id="Phobius"/>
    </source>
</evidence>
<keyword evidence="5 6" id="KW-0472">Membrane</keyword>
<dbReference type="EMBL" id="FWFR01000001">
    <property type="protein sequence ID" value="SLN47392.1"/>
    <property type="molecule type" value="Genomic_DNA"/>
</dbReference>
<dbReference type="AlphaFoldDB" id="A0A1Y5SVB7"/>
<keyword evidence="8" id="KW-1185">Reference proteome</keyword>
<feature type="transmembrane region" description="Helical" evidence="6">
    <location>
        <begin position="57"/>
        <end position="77"/>
    </location>
</feature>
<protein>
    <submittedName>
        <fullName evidence="7">Energy-coupling factor transporter transmembrane protein BioN</fullName>
    </submittedName>
</protein>
<dbReference type="Proteomes" id="UP000193200">
    <property type="component" value="Unassembled WGS sequence"/>
</dbReference>
<feature type="transmembrane region" description="Helical" evidence="6">
    <location>
        <begin position="86"/>
        <end position="110"/>
    </location>
</feature>
<evidence type="ECO:0000256" key="4">
    <source>
        <dbReference type="ARBA" id="ARBA00022989"/>
    </source>
</evidence>
<name>A0A1Y5SVB7_9PROT</name>
<keyword evidence="4 6" id="KW-1133">Transmembrane helix</keyword>
<evidence type="ECO:0000256" key="1">
    <source>
        <dbReference type="ARBA" id="ARBA00004141"/>
    </source>
</evidence>
<dbReference type="PANTHER" id="PTHR33514">
    <property type="entry name" value="PROTEIN ABCI12, CHLOROPLASTIC"/>
    <property type="match status" value="1"/>
</dbReference>
<dbReference type="PANTHER" id="PTHR33514:SF13">
    <property type="entry name" value="PROTEIN ABCI12, CHLOROPLASTIC"/>
    <property type="match status" value="1"/>
</dbReference>
<evidence type="ECO:0000313" key="7">
    <source>
        <dbReference type="EMBL" id="SLN47392.1"/>
    </source>
</evidence>
<dbReference type="CDD" id="cd16914">
    <property type="entry name" value="EcfT"/>
    <property type="match status" value="1"/>
</dbReference>
<accession>A0A1Y5SVB7</accession>
<comment type="subcellular location">
    <subcellularLocation>
        <location evidence="1">Membrane</location>
        <topology evidence="1">Multi-pass membrane protein</topology>
    </subcellularLocation>
</comment>
<organism evidence="7 8">
    <name type="scientific">Oceanibacterium hippocampi</name>
    <dbReference type="NCBI Taxonomy" id="745714"/>
    <lineage>
        <taxon>Bacteria</taxon>
        <taxon>Pseudomonadati</taxon>
        <taxon>Pseudomonadota</taxon>
        <taxon>Alphaproteobacteria</taxon>
        <taxon>Sneathiellales</taxon>
        <taxon>Sneathiellaceae</taxon>
        <taxon>Oceanibacterium</taxon>
    </lineage>
</organism>